<proteinExistence type="predicted"/>
<dbReference type="Proteomes" id="UP000887574">
    <property type="component" value="Unplaced"/>
</dbReference>
<dbReference type="AlphaFoldDB" id="A0A915D851"/>
<accession>A0A915D851</accession>
<keyword evidence="1" id="KW-0863">Zinc-finger</keyword>
<dbReference type="PROSITE" id="PS50966">
    <property type="entry name" value="ZF_SWIM"/>
    <property type="match status" value="1"/>
</dbReference>
<dbReference type="WBParaSite" id="jg17059">
    <property type="protein sequence ID" value="jg17059"/>
    <property type="gene ID" value="jg17059"/>
</dbReference>
<dbReference type="InterPro" id="IPR007527">
    <property type="entry name" value="Znf_SWIM"/>
</dbReference>
<dbReference type="InterPro" id="IPR018289">
    <property type="entry name" value="MULE_transposase_dom"/>
</dbReference>
<dbReference type="GO" id="GO:0008270">
    <property type="term" value="F:zinc ion binding"/>
    <property type="evidence" value="ECO:0007669"/>
    <property type="project" value="UniProtKB-KW"/>
</dbReference>
<evidence type="ECO:0000313" key="3">
    <source>
        <dbReference type="Proteomes" id="UP000887574"/>
    </source>
</evidence>
<keyword evidence="1" id="KW-0862">Zinc</keyword>
<keyword evidence="3" id="KW-1185">Reference proteome</keyword>
<evidence type="ECO:0000259" key="2">
    <source>
        <dbReference type="PROSITE" id="PS50966"/>
    </source>
</evidence>
<feature type="domain" description="SWIM-type" evidence="2">
    <location>
        <begin position="375"/>
        <end position="412"/>
    </location>
</feature>
<name>A0A915D851_9BILA</name>
<keyword evidence="1" id="KW-0479">Metal-binding</keyword>
<dbReference type="Pfam" id="PF10551">
    <property type="entry name" value="MULE"/>
    <property type="match status" value="1"/>
</dbReference>
<evidence type="ECO:0000256" key="1">
    <source>
        <dbReference type="PROSITE-ProRule" id="PRU00325"/>
    </source>
</evidence>
<protein>
    <submittedName>
        <fullName evidence="4">SWIM-type domain-containing protein</fullName>
    </submittedName>
</protein>
<reference evidence="4" key="1">
    <citation type="submission" date="2022-11" db="UniProtKB">
        <authorList>
            <consortium name="WormBaseParasite"/>
        </authorList>
    </citation>
    <scope>IDENTIFICATION</scope>
</reference>
<organism evidence="3 4">
    <name type="scientific">Ditylenchus dipsaci</name>
    <dbReference type="NCBI Taxonomy" id="166011"/>
    <lineage>
        <taxon>Eukaryota</taxon>
        <taxon>Metazoa</taxon>
        <taxon>Ecdysozoa</taxon>
        <taxon>Nematoda</taxon>
        <taxon>Chromadorea</taxon>
        <taxon>Rhabditida</taxon>
        <taxon>Tylenchina</taxon>
        <taxon>Tylenchomorpha</taxon>
        <taxon>Sphaerularioidea</taxon>
        <taxon>Anguinidae</taxon>
        <taxon>Anguininae</taxon>
        <taxon>Ditylenchus</taxon>
    </lineage>
</organism>
<sequence length="444" mass="51117">MKKKLKNYIDCSKQDLPSPKQINDFLRHEAIRAGQLIQMKLSDLKSYAIQNSTPPENQDTAYVVAFKVSEDRKQWILVWTTKRLTDSQSKQGRVNHLQVDATYKLLYQGFPYFPVGFSDANKKFFCTFTALCSGETIWCYAGILRAVSQVCSTSRQQYVPDFVMSDADTAIESAVRRYLPKAKIFEKQRRKIKEDFRIVCAAQNTEECDEASTALINHWMTEYASVQRFLEAVDKFRQQWLNRQLFRGWFDAFVPIISTNNGLERLNLEIKCNYTFRERLPLPVFLNEVDLMLNDWSSNIISVPPSTSPTIANGDYQAAYNFWNLKPKYMAINGSYIIQSSTNANSEIDEDNFNELVGFEAADGWEKYVELRSQFYVVQPSTFYCGFYKCSCFSGLKDNVCKHALSLMCKDGLFDYPVEVTDVPLGAKRKRGRKRKATSALVID</sequence>
<evidence type="ECO:0000313" key="4">
    <source>
        <dbReference type="WBParaSite" id="jg17059"/>
    </source>
</evidence>